<dbReference type="Proteomes" id="UP001219355">
    <property type="component" value="Chromosome 2"/>
</dbReference>
<keyword evidence="3" id="KW-0347">Helicase</keyword>
<reference evidence="6" key="1">
    <citation type="submission" date="2023-03" db="EMBL/GenBank/DDBJ databases">
        <title>Emydomyces testavorans Genome Sequence.</title>
        <authorList>
            <person name="Hoyer L."/>
        </authorList>
    </citation>
    <scope>NUCLEOTIDE SEQUENCE</scope>
    <source>
        <strain evidence="6">16-2883</strain>
    </source>
</reference>
<dbReference type="GO" id="GO:0005524">
    <property type="term" value="F:ATP binding"/>
    <property type="evidence" value="ECO:0007669"/>
    <property type="project" value="UniProtKB-KW"/>
</dbReference>
<dbReference type="PANTHER" id="PTHR45626">
    <property type="entry name" value="TRANSCRIPTION TERMINATION FACTOR 2-RELATED"/>
    <property type="match status" value="1"/>
</dbReference>
<accession>A0AAF0IKD4</accession>
<dbReference type="GO" id="GO:0005634">
    <property type="term" value="C:nucleus"/>
    <property type="evidence" value="ECO:0007669"/>
    <property type="project" value="TreeGrafter"/>
</dbReference>
<organism evidence="6 7">
    <name type="scientific">Emydomyces testavorans</name>
    <dbReference type="NCBI Taxonomy" id="2070801"/>
    <lineage>
        <taxon>Eukaryota</taxon>
        <taxon>Fungi</taxon>
        <taxon>Dikarya</taxon>
        <taxon>Ascomycota</taxon>
        <taxon>Pezizomycotina</taxon>
        <taxon>Eurotiomycetes</taxon>
        <taxon>Eurotiomycetidae</taxon>
        <taxon>Onygenales</taxon>
        <taxon>Nannizziopsiaceae</taxon>
        <taxon>Emydomyces</taxon>
    </lineage>
</organism>
<dbReference type="PROSITE" id="PS51194">
    <property type="entry name" value="HELICASE_CTER"/>
    <property type="match status" value="1"/>
</dbReference>
<dbReference type="GO" id="GO:0016787">
    <property type="term" value="F:hydrolase activity"/>
    <property type="evidence" value="ECO:0007669"/>
    <property type="project" value="UniProtKB-KW"/>
</dbReference>
<dbReference type="InterPro" id="IPR049730">
    <property type="entry name" value="SNF2/RAD54-like_C"/>
</dbReference>
<protein>
    <recommendedName>
        <fullName evidence="5">Helicase C-terminal domain-containing protein</fullName>
    </recommendedName>
</protein>
<evidence type="ECO:0000256" key="1">
    <source>
        <dbReference type="ARBA" id="ARBA00022741"/>
    </source>
</evidence>
<feature type="domain" description="Helicase C-terminal" evidence="5">
    <location>
        <begin position="216"/>
        <end position="369"/>
    </location>
</feature>
<proteinExistence type="predicted"/>
<dbReference type="GO" id="GO:0008094">
    <property type="term" value="F:ATP-dependent activity, acting on DNA"/>
    <property type="evidence" value="ECO:0007669"/>
    <property type="project" value="TreeGrafter"/>
</dbReference>
<dbReference type="PANTHER" id="PTHR45626:SF17">
    <property type="entry name" value="HELICASE-LIKE TRANSCRIPTION FACTOR"/>
    <property type="match status" value="1"/>
</dbReference>
<dbReference type="SUPFAM" id="SSF52540">
    <property type="entry name" value="P-loop containing nucleoside triphosphate hydrolases"/>
    <property type="match status" value="1"/>
</dbReference>
<dbReference type="InterPro" id="IPR027417">
    <property type="entry name" value="P-loop_NTPase"/>
</dbReference>
<evidence type="ECO:0000256" key="2">
    <source>
        <dbReference type="ARBA" id="ARBA00022801"/>
    </source>
</evidence>
<keyword evidence="2" id="KW-0378">Hydrolase</keyword>
<evidence type="ECO:0000256" key="4">
    <source>
        <dbReference type="ARBA" id="ARBA00022840"/>
    </source>
</evidence>
<sequence length="403" mass="45667">MAVRMLSGRFRWVISGTPIHNLLRGYMLRRTHEETLFGLPILKLPDIDENTVVIHFSNVEKFLYREIIKFVMQQYMSEDDDGVYSCHTYKGSWTLLLRLRMFTSHLLLAQEMLRDILTDEVMKALSQSVGDSAQPADLEILLLLKKLQAKKPLPHLDDVMEANTLKSRLDSACHEEIMGKFRSLINSSSSNIDLRKCVKCKSLPYIAYIASCMHSCVAAWLNNAPDTKVTIFTQFLGMVNILGSMCSKEGWGYTTTDTIICKLTGRVPPSERHKDIEEFRTDPTIRVLISSLRAGGTGLDLTMADKCILVDLWWNEAIEQQAFCRLFRIGQKKDVEIVRITVKNSIDDRIQLIQNKKTTSIDKTMGPDALSARDTLDNILEIFGVVEDEGAEGGFVFLSDDES</sequence>
<evidence type="ECO:0000259" key="5">
    <source>
        <dbReference type="PROSITE" id="PS51194"/>
    </source>
</evidence>
<dbReference type="EMBL" id="CP120628">
    <property type="protein sequence ID" value="WEW57749.1"/>
    <property type="molecule type" value="Genomic_DNA"/>
</dbReference>
<dbReference type="GO" id="GO:0006281">
    <property type="term" value="P:DNA repair"/>
    <property type="evidence" value="ECO:0007669"/>
    <property type="project" value="TreeGrafter"/>
</dbReference>
<dbReference type="Pfam" id="PF00271">
    <property type="entry name" value="Helicase_C"/>
    <property type="match status" value="1"/>
</dbReference>
<keyword evidence="7" id="KW-1185">Reference proteome</keyword>
<dbReference type="Gene3D" id="3.40.50.300">
    <property type="entry name" value="P-loop containing nucleotide triphosphate hydrolases"/>
    <property type="match status" value="1"/>
</dbReference>
<dbReference type="InterPro" id="IPR050628">
    <property type="entry name" value="SNF2_RAD54_helicase_TF"/>
</dbReference>
<evidence type="ECO:0000256" key="3">
    <source>
        <dbReference type="ARBA" id="ARBA00022806"/>
    </source>
</evidence>
<name>A0AAF0IKD4_9EURO</name>
<evidence type="ECO:0000313" key="7">
    <source>
        <dbReference type="Proteomes" id="UP001219355"/>
    </source>
</evidence>
<dbReference type="InterPro" id="IPR001650">
    <property type="entry name" value="Helicase_C-like"/>
</dbReference>
<dbReference type="GO" id="GO:0004386">
    <property type="term" value="F:helicase activity"/>
    <property type="evidence" value="ECO:0007669"/>
    <property type="project" value="UniProtKB-KW"/>
</dbReference>
<dbReference type="AlphaFoldDB" id="A0AAF0IKD4"/>
<dbReference type="CDD" id="cd18793">
    <property type="entry name" value="SF2_C_SNF"/>
    <property type="match status" value="1"/>
</dbReference>
<evidence type="ECO:0000313" key="6">
    <source>
        <dbReference type="EMBL" id="WEW57749.1"/>
    </source>
</evidence>
<keyword evidence="4" id="KW-0067">ATP-binding</keyword>
<gene>
    <name evidence="6" type="ORF">PRK78_003216</name>
</gene>
<keyword evidence="1" id="KW-0547">Nucleotide-binding</keyword>
<dbReference type="SMART" id="SM00490">
    <property type="entry name" value="HELICc"/>
    <property type="match status" value="1"/>
</dbReference>